<dbReference type="Pfam" id="PF00176">
    <property type="entry name" value="SNF2-rel_dom"/>
    <property type="match status" value="1"/>
</dbReference>
<dbReference type="InterPro" id="IPR014001">
    <property type="entry name" value="Helicase_ATP-bd"/>
</dbReference>
<dbReference type="GO" id="GO:0004386">
    <property type="term" value="F:helicase activity"/>
    <property type="evidence" value="ECO:0007669"/>
    <property type="project" value="UniProtKB-KW"/>
</dbReference>
<dbReference type="SUPFAM" id="SSF52540">
    <property type="entry name" value="P-loop containing nucleoside triphosphate hydrolases"/>
    <property type="match status" value="2"/>
</dbReference>
<dbReference type="RefSeq" id="WP_210420976.1">
    <property type="nucleotide sequence ID" value="NZ_CP036339.1"/>
</dbReference>
<feature type="domain" description="Helicase ATP-binding" evidence="3">
    <location>
        <begin position="147"/>
        <end position="309"/>
    </location>
</feature>
<dbReference type="KEGG" id="llh:I41_34500"/>
<keyword evidence="5" id="KW-0547">Nucleotide-binding</keyword>
<gene>
    <name evidence="5" type="ORF">I41_34500</name>
</gene>
<keyword evidence="5" id="KW-0347">Helicase</keyword>
<sequence>MTAPPLNGLGRRPPIEVIRFPLEPIAPPALGSVVCETNDAAAFALPLEALKVRTFGRVLPEGADSRGRGTLFGGARRQASPAPGLVAGQPRHAPSPPRSATRIRAPRDVVRLEDRLAYLLQPPLENLLAAEALDFPFRPFPYQLDGIAYLYPRHEAVLADEMGLGKTMQTVVSLRLLAHQGLVRRALLVCPKPLVTNWRREFSQWAPELPVTIVEGSQSQRQWLWNNAAEGVLIANYELIVRDRQLAVNVPTPFDLMVVDEAQRIKNRAGATHESICAIPRERSWALTGTPIENSADDLVGIFEFVSPGRLRPQMKTSAIRSAVADHVLRRTKDQVLTQLPPKLVRDADVQLTPEQWATYQRAEEEGVIRLNDIGAELTIQHVFELVLRLKQICNFDPATGASAKLDRLEADLEECAASGRKAIIFSQWVDAIDKLRGRLARFGPLEYHGRIPSHRRDAVIEEFRHDPTKNILLMSYGAGSVGLNLQFASYVFLFDRWWNPAVEDQAINRAHRIGATGPVTVTRFLATGTIEERIDRILAEKRELFDAVFDDEPTTRKLGLSRDEIFGLFNLRFPEAKPEAAAA</sequence>
<dbReference type="PROSITE" id="PS51192">
    <property type="entry name" value="HELICASE_ATP_BIND_1"/>
    <property type="match status" value="1"/>
</dbReference>
<dbReference type="GO" id="GO:0016787">
    <property type="term" value="F:hydrolase activity"/>
    <property type="evidence" value="ECO:0007669"/>
    <property type="project" value="UniProtKB-KW"/>
</dbReference>
<evidence type="ECO:0000256" key="1">
    <source>
        <dbReference type="ARBA" id="ARBA00022801"/>
    </source>
</evidence>
<dbReference type="SMART" id="SM00487">
    <property type="entry name" value="DEXDc"/>
    <property type="match status" value="1"/>
</dbReference>
<keyword evidence="5" id="KW-0067">ATP-binding</keyword>
<dbReference type="InterPro" id="IPR049730">
    <property type="entry name" value="SNF2/RAD54-like_C"/>
</dbReference>
<dbReference type="Gene3D" id="3.40.50.300">
    <property type="entry name" value="P-loop containing nucleotide triphosphate hydrolases"/>
    <property type="match status" value="1"/>
</dbReference>
<dbReference type="SMART" id="SM00490">
    <property type="entry name" value="HELICc"/>
    <property type="match status" value="1"/>
</dbReference>
<protein>
    <submittedName>
        <fullName evidence="5">ATP-dependent helicase HepA</fullName>
    </submittedName>
</protein>
<evidence type="ECO:0000259" key="3">
    <source>
        <dbReference type="PROSITE" id="PS51192"/>
    </source>
</evidence>
<evidence type="ECO:0000313" key="5">
    <source>
        <dbReference type="EMBL" id="QDT74255.1"/>
    </source>
</evidence>
<dbReference type="InterPro" id="IPR000330">
    <property type="entry name" value="SNF2_N"/>
</dbReference>
<dbReference type="Gene3D" id="3.40.50.10810">
    <property type="entry name" value="Tandem AAA-ATPase domain"/>
    <property type="match status" value="1"/>
</dbReference>
<evidence type="ECO:0000256" key="2">
    <source>
        <dbReference type="SAM" id="MobiDB-lite"/>
    </source>
</evidence>
<keyword evidence="1" id="KW-0378">Hydrolase</keyword>
<dbReference type="Pfam" id="PF00271">
    <property type="entry name" value="Helicase_C"/>
    <property type="match status" value="1"/>
</dbReference>
<dbReference type="InterPro" id="IPR038718">
    <property type="entry name" value="SNF2-like_sf"/>
</dbReference>
<evidence type="ECO:0000259" key="4">
    <source>
        <dbReference type="PROSITE" id="PS51194"/>
    </source>
</evidence>
<dbReference type="InterPro" id="IPR001650">
    <property type="entry name" value="Helicase_C-like"/>
</dbReference>
<dbReference type="InterPro" id="IPR027417">
    <property type="entry name" value="P-loop_NTPase"/>
</dbReference>
<dbReference type="Proteomes" id="UP000317909">
    <property type="component" value="Chromosome"/>
</dbReference>
<proteinExistence type="predicted"/>
<dbReference type="PROSITE" id="PS51194">
    <property type="entry name" value="HELICASE_CTER"/>
    <property type="match status" value="1"/>
</dbReference>
<feature type="domain" description="Helicase C-terminal" evidence="4">
    <location>
        <begin position="408"/>
        <end position="562"/>
    </location>
</feature>
<reference evidence="5 6" key="1">
    <citation type="submission" date="2019-02" db="EMBL/GenBank/DDBJ databases">
        <title>Deep-cultivation of Planctomycetes and their phenomic and genomic characterization uncovers novel biology.</title>
        <authorList>
            <person name="Wiegand S."/>
            <person name="Jogler M."/>
            <person name="Boedeker C."/>
            <person name="Pinto D."/>
            <person name="Vollmers J."/>
            <person name="Rivas-Marin E."/>
            <person name="Kohn T."/>
            <person name="Peeters S.H."/>
            <person name="Heuer A."/>
            <person name="Rast P."/>
            <person name="Oberbeckmann S."/>
            <person name="Bunk B."/>
            <person name="Jeske O."/>
            <person name="Meyerdierks A."/>
            <person name="Storesund J.E."/>
            <person name="Kallscheuer N."/>
            <person name="Luecker S."/>
            <person name="Lage O.M."/>
            <person name="Pohl T."/>
            <person name="Merkel B.J."/>
            <person name="Hornburger P."/>
            <person name="Mueller R.-W."/>
            <person name="Bruemmer F."/>
            <person name="Labrenz M."/>
            <person name="Spormann A.M."/>
            <person name="Op den Camp H."/>
            <person name="Overmann J."/>
            <person name="Amann R."/>
            <person name="Jetten M.S.M."/>
            <person name="Mascher T."/>
            <person name="Medema M.H."/>
            <person name="Devos D.P."/>
            <person name="Kaster A.-K."/>
            <person name="Ovreas L."/>
            <person name="Rohde M."/>
            <person name="Galperin M.Y."/>
            <person name="Jogler C."/>
        </authorList>
    </citation>
    <scope>NUCLEOTIDE SEQUENCE [LARGE SCALE GENOMIC DNA]</scope>
    <source>
        <strain evidence="5 6">I41</strain>
    </source>
</reference>
<dbReference type="CDD" id="cd17919">
    <property type="entry name" value="DEXHc_Snf"/>
    <property type="match status" value="1"/>
</dbReference>
<name>A0A517U0W9_9BACT</name>
<dbReference type="PANTHER" id="PTHR10799">
    <property type="entry name" value="SNF2/RAD54 HELICASE FAMILY"/>
    <property type="match status" value="1"/>
</dbReference>
<dbReference type="CDD" id="cd18793">
    <property type="entry name" value="SF2_C_SNF"/>
    <property type="match status" value="1"/>
</dbReference>
<evidence type="ECO:0000313" key="6">
    <source>
        <dbReference type="Proteomes" id="UP000317909"/>
    </source>
</evidence>
<accession>A0A517U0W9</accession>
<organism evidence="5 6">
    <name type="scientific">Lacipirellula limnantheis</name>
    <dbReference type="NCBI Taxonomy" id="2528024"/>
    <lineage>
        <taxon>Bacteria</taxon>
        <taxon>Pseudomonadati</taxon>
        <taxon>Planctomycetota</taxon>
        <taxon>Planctomycetia</taxon>
        <taxon>Pirellulales</taxon>
        <taxon>Lacipirellulaceae</taxon>
        <taxon>Lacipirellula</taxon>
    </lineage>
</organism>
<dbReference type="EMBL" id="CP036339">
    <property type="protein sequence ID" value="QDT74255.1"/>
    <property type="molecule type" value="Genomic_DNA"/>
</dbReference>
<keyword evidence="6" id="KW-1185">Reference proteome</keyword>
<dbReference type="GO" id="GO:0005524">
    <property type="term" value="F:ATP binding"/>
    <property type="evidence" value="ECO:0007669"/>
    <property type="project" value="InterPro"/>
</dbReference>
<dbReference type="AlphaFoldDB" id="A0A517U0W9"/>
<feature type="region of interest" description="Disordered" evidence="2">
    <location>
        <begin position="66"/>
        <end position="100"/>
    </location>
</feature>